<evidence type="ECO:0000313" key="1">
    <source>
        <dbReference type="EMBL" id="VFJ98762.1"/>
    </source>
</evidence>
<sequence length="111" mass="11687">MNFTGLHVFARTAAQRGHIASVAKPLGSFHCAKLLRMDRVSKKRAIEVTAFCIPLDANATVRLPSLAAIGVGTGFSPPLPPNRACGSPAHGSPVDSFFIEVGALTIGLYAW</sequence>
<dbReference type="EMBL" id="CAADFF010000128">
    <property type="protein sequence ID" value="VFJ98762.1"/>
    <property type="molecule type" value="Genomic_DNA"/>
</dbReference>
<protein>
    <submittedName>
        <fullName evidence="1">Uncharacterized protein</fullName>
    </submittedName>
</protein>
<accession>A0A450V1V3</accession>
<name>A0A450V1V3_9GAMM</name>
<organism evidence="1">
    <name type="scientific">Candidatus Kentrum sp. LFY</name>
    <dbReference type="NCBI Taxonomy" id="2126342"/>
    <lineage>
        <taxon>Bacteria</taxon>
        <taxon>Pseudomonadati</taxon>
        <taxon>Pseudomonadota</taxon>
        <taxon>Gammaproteobacteria</taxon>
        <taxon>Candidatus Kentrum</taxon>
    </lineage>
</organism>
<reference evidence="1" key="1">
    <citation type="submission" date="2019-02" db="EMBL/GenBank/DDBJ databases">
        <authorList>
            <person name="Gruber-Vodicka R. H."/>
            <person name="Seah K. B. B."/>
        </authorList>
    </citation>
    <scope>NUCLEOTIDE SEQUENCE</scope>
    <source>
        <strain evidence="1">BECK_M7</strain>
    </source>
</reference>
<gene>
    <name evidence="1" type="ORF">BECKLFY1418B_GA0070995_11282</name>
</gene>
<proteinExistence type="predicted"/>
<dbReference type="AlphaFoldDB" id="A0A450V1V3"/>